<evidence type="ECO:0000256" key="1">
    <source>
        <dbReference type="SAM" id="MobiDB-lite"/>
    </source>
</evidence>
<dbReference type="AlphaFoldDB" id="A0A8C4N2E9"/>
<evidence type="ECO:0000313" key="3">
    <source>
        <dbReference type="Proteomes" id="UP000694388"/>
    </source>
</evidence>
<evidence type="ECO:0000313" key="2">
    <source>
        <dbReference type="Ensembl" id="ENSEBUP00000000405.1"/>
    </source>
</evidence>
<reference evidence="2" key="1">
    <citation type="submission" date="2025-08" db="UniProtKB">
        <authorList>
            <consortium name="Ensembl"/>
        </authorList>
    </citation>
    <scope>IDENTIFICATION</scope>
</reference>
<keyword evidence="3" id="KW-1185">Reference proteome</keyword>
<sequence>MADGTSCIFQMYDFHLYPNSQVEINHLKARQADLQEQLLAHSTNRDCREASHSPVQVHRASGLHSDDVDFGELLSSQGEVHRLSNEVSRLKVEVEHWRLFAQTTAGGNAPSDDELRQLQVTVVELQSQLAREVDSRQQELAALQDLHRQQLADITQRQRQLLDQATGHSYAESDADSFVVVEADDTAGVEEGEARVVEAMHELEGLTEEPVFLKTQGSEPPRQVSIIPTEGEGEGDKLSKSDNDTTEETNVEFVLDQATHGESFFFCFAFQLSGCLLLLYSID</sequence>
<dbReference type="Ensembl" id="ENSEBUT00000000701.1">
    <property type="protein sequence ID" value="ENSEBUP00000000405.1"/>
    <property type="gene ID" value="ENSEBUG00000000575.1"/>
</dbReference>
<feature type="region of interest" description="Disordered" evidence="1">
    <location>
        <begin position="215"/>
        <end position="246"/>
    </location>
</feature>
<dbReference type="Proteomes" id="UP000694388">
    <property type="component" value="Unplaced"/>
</dbReference>
<accession>A0A8C4N2E9</accession>
<feature type="compositionally biased region" description="Basic and acidic residues" evidence="1">
    <location>
        <begin position="234"/>
        <end position="243"/>
    </location>
</feature>
<organism evidence="2 3">
    <name type="scientific">Eptatretus burgeri</name>
    <name type="common">Inshore hagfish</name>
    <dbReference type="NCBI Taxonomy" id="7764"/>
    <lineage>
        <taxon>Eukaryota</taxon>
        <taxon>Metazoa</taxon>
        <taxon>Chordata</taxon>
        <taxon>Craniata</taxon>
        <taxon>Vertebrata</taxon>
        <taxon>Cyclostomata</taxon>
        <taxon>Myxini</taxon>
        <taxon>Myxiniformes</taxon>
        <taxon>Myxinidae</taxon>
        <taxon>Eptatretinae</taxon>
        <taxon>Eptatretus</taxon>
    </lineage>
</organism>
<dbReference type="GeneTree" id="ENSGT00710000106769"/>
<name>A0A8C4N2E9_EPTBU</name>
<protein>
    <submittedName>
        <fullName evidence="2">Uncharacterized protein</fullName>
    </submittedName>
</protein>
<proteinExistence type="predicted"/>
<reference evidence="2" key="2">
    <citation type="submission" date="2025-09" db="UniProtKB">
        <authorList>
            <consortium name="Ensembl"/>
        </authorList>
    </citation>
    <scope>IDENTIFICATION</scope>
</reference>